<comment type="catalytic activity">
    <reaction evidence="1">
        <text>ATP + H2O = ADP + phosphate + H(+)</text>
        <dbReference type="Rhea" id="RHEA:13065"/>
        <dbReference type="ChEBI" id="CHEBI:15377"/>
        <dbReference type="ChEBI" id="CHEBI:15378"/>
        <dbReference type="ChEBI" id="CHEBI:30616"/>
        <dbReference type="ChEBI" id="CHEBI:43474"/>
        <dbReference type="ChEBI" id="CHEBI:456216"/>
        <dbReference type="EC" id="5.6.2.3"/>
    </reaction>
</comment>
<keyword evidence="1" id="KW-0547">Nucleotide-binding</keyword>
<dbReference type="Proteomes" id="UP000092993">
    <property type="component" value="Unassembled WGS sequence"/>
</dbReference>
<dbReference type="AlphaFoldDB" id="A0A1C7LSI9"/>
<dbReference type="PANTHER" id="PTHR10492">
    <property type="match status" value="1"/>
</dbReference>
<dbReference type="EMBL" id="LUGG01000025">
    <property type="protein sequence ID" value="OBZ67116.1"/>
    <property type="molecule type" value="Genomic_DNA"/>
</dbReference>
<dbReference type="SUPFAM" id="SSF52540">
    <property type="entry name" value="P-loop containing nucleoside triphosphate hydrolases"/>
    <property type="match status" value="1"/>
</dbReference>
<dbReference type="OrthoDB" id="3366231at2759"/>
<gene>
    <name evidence="3" type="ORF">A0H81_12909</name>
</gene>
<reference evidence="3 4" key="1">
    <citation type="submission" date="2016-03" db="EMBL/GenBank/DDBJ databases">
        <title>Whole genome sequencing of Grifola frondosa 9006-11.</title>
        <authorList>
            <person name="Min B."/>
            <person name="Park H."/>
            <person name="Kim J.-G."/>
            <person name="Cho H."/>
            <person name="Oh Y.-L."/>
            <person name="Kong W.-S."/>
            <person name="Choi I.-G."/>
        </authorList>
    </citation>
    <scope>NUCLEOTIDE SEQUENCE [LARGE SCALE GENOMIC DNA]</scope>
    <source>
        <strain evidence="3 4">9006-11</strain>
    </source>
</reference>
<keyword evidence="1" id="KW-0234">DNA repair</keyword>
<dbReference type="InterPro" id="IPR010285">
    <property type="entry name" value="DNA_helicase_pif1-like_DEAD"/>
</dbReference>
<sequence>MRRVIPSRRARSSLLRSFISSQLSPIPIPCHCCYATSTLPFLNPRLLEVQPPINNSVAGPSHNPPSLAREHKAEHALAEAAHRLKSPHQLRLFFVYLLVNDYVKSPYTTWQTYQDIFSQDFILECDNINVGVNKALHTISRLLEEHGKSLGMYGLPDPNFHSPEVEEELKTWSSNPELLAARAGKAVAKLNAEQYKIYTQIMDAVLHNRPLCAFVDGKAGRGKTFLVTTICNKLRSMNRIVLPTATSGFAAQLYPGGRTTHSTFRVPITNEVKKDKKDNGSEGFLDVFSEDGIKFVEVLPEEVVDGSGNAEEFQMVSEDTLEELISPIEASDPRGS</sequence>
<dbReference type="GO" id="GO:0000723">
    <property type="term" value="P:telomere maintenance"/>
    <property type="evidence" value="ECO:0007669"/>
    <property type="project" value="InterPro"/>
</dbReference>
<dbReference type="GO" id="GO:0043139">
    <property type="term" value="F:5'-3' DNA helicase activity"/>
    <property type="evidence" value="ECO:0007669"/>
    <property type="project" value="UniProtKB-EC"/>
</dbReference>
<comment type="cofactor">
    <cofactor evidence="1">
        <name>Mg(2+)</name>
        <dbReference type="ChEBI" id="CHEBI:18420"/>
    </cofactor>
</comment>
<feature type="domain" description="DNA helicase Pif1-like DEAD-box helicase" evidence="2">
    <location>
        <begin position="189"/>
        <end position="271"/>
    </location>
</feature>
<keyword evidence="4" id="KW-1185">Reference proteome</keyword>
<dbReference type="GO" id="GO:0005524">
    <property type="term" value="F:ATP binding"/>
    <property type="evidence" value="ECO:0007669"/>
    <property type="project" value="UniProtKB-KW"/>
</dbReference>
<evidence type="ECO:0000313" key="4">
    <source>
        <dbReference type="Proteomes" id="UP000092993"/>
    </source>
</evidence>
<keyword evidence="1" id="KW-0378">Hydrolase</keyword>
<protein>
    <recommendedName>
        <fullName evidence="1">ATP-dependent DNA helicase</fullName>
        <ecNumber evidence="1">5.6.2.3</ecNumber>
    </recommendedName>
</protein>
<evidence type="ECO:0000256" key="1">
    <source>
        <dbReference type="RuleBase" id="RU363044"/>
    </source>
</evidence>
<dbReference type="GO" id="GO:0016887">
    <property type="term" value="F:ATP hydrolysis activity"/>
    <property type="evidence" value="ECO:0007669"/>
    <property type="project" value="RHEA"/>
</dbReference>
<comment type="similarity">
    <text evidence="1">Belongs to the helicase family.</text>
</comment>
<dbReference type="Gene3D" id="3.40.50.300">
    <property type="entry name" value="P-loop containing nucleotide triphosphate hydrolases"/>
    <property type="match status" value="1"/>
</dbReference>
<name>A0A1C7LSI9_GRIFR</name>
<dbReference type="EC" id="5.6.2.3" evidence="1"/>
<keyword evidence="1" id="KW-0227">DNA damage</keyword>
<dbReference type="STRING" id="5627.A0A1C7LSI9"/>
<dbReference type="GO" id="GO:0006281">
    <property type="term" value="P:DNA repair"/>
    <property type="evidence" value="ECO:0007669"/>
    <property type="project" value="UniProtKB-KW"/>
</dbReference>
<organism evidence="3 4">
    <name type="scientific">Grifola frondosa</name>
    <name type="common">Maitake</name>
    <name type="synonym">Polyporus frondosus</name>
    <dbReference type="NCBI Taxonomy" id="5627"/>
    <lineage>
        <taxon>Eukaryota</taxon>
        <taxon>Fungi</taxon>
        <taxon>Dikarya</taxon>
        <taxon>Basidiomycota</taxon>
        <taxon>Agaricomycotina</taxon>
        <taxon>Agaricomycetes</taxon>
        <taxon>Polyporales</taxon>
        <taxon>Grifolaceae</taxon>
        <taxon>Grifola</taxon>
    </lineage>
</organism>
<proteinExistence type="inferred from homology"/>
<dbReference type="Pfam" id="PF05970">
    <property type="entry name" value="PIF1"/>
    <property type="match status" value="1"/>
</dbReference>
<evidence type="ECO:0000313" key="3">
    <source>
        <dbReference type="EMBL" id="OBZ67116.1"/>
    </source>
</evidence>
<dbReference type="InterPro" id="IPR027417">
    <property type="entry name" value="P-loop_NTPase"/>
</dbReference>
<dbReference type="GO" id="GO:0006310">
    <property type="term" value="P:DNA recombination"/>
    <property type="evidence" value="ECO:0007669"/>
    <property type="project" value="UniProtKB-KW"/>
</dbReference>
<accession>A0A1C7LSI9</accession>
<comment type="caution">
    <text evidence="3">The sequence shown here is derived from an EMBL/GenBank/DDBJ whole genome shotgun (WGS) entry which is preliminary data.</text>
</comment>
<keyword evidence="1" id="KW-0347">Helicase</keyword>
<keyword evidence="1" id="KW-0233">DNA recombination</keyword>
<keyword evidence="1" id="KW-0067">ATP-binding</keyword>
<dbReference type="PANTHER" id="PTHR10492:SF57">
    <property type="entry name" value="ATP-DEPENDENT DNA HELICASE"/>
    <property type="match status" value="1"/>
</dbReference>
<evidence type="ECO:0000259" key="2">
    <source>
        <dbReference type="Pfam" id="PF05970"/>
    </source>
</evidence>